<dbReference type="Proteomes" id="UP000282184">
    <property type="component" value="Unassembled WGS sequence"/>
</dbReference>
<accession>A0A3S0K1U3</accession>
<proteinExistence type="predicted"/>
<reference evidence="1 2" key="1">
    <citation type="submission" date="2018-12" db="EMBL/GenBank/DDBJ databases">
        <title>Hymenobacter gummosus sp. nov., isolated from a spring.</title>
        <authorList>
            <person name="Nie L."/>
        </authorList>
    </citation>
    <scope>NUCLEOTIDE SEQUENCE [LARGE SCALE GENOMIC DNA]</scope>
    <source>
        <strain evidence="1 2">KCTC 52166</strain>
    </source>
</reference>
<gene>
    <name evidence="1" type="ORF">EJV47_22810</name>
</gene>
<dbReference type="EMBL" id="RXOF01000017">
    <property type="protein sequence ID" value="RTQ45993.1"/>
    <property type="molecule type" value="Genomic_DNA"/>
</dbReference>
<evidence type="ECO:0000313" key="2">
    <source>
        <dbReference type="Proteomes" id="UP000282184"/>
    </source>
</evidence>
<name>A0A3S0K1U3_9BACT</name>
<organism evidence="1 2">
    <name type="scientific">Hymenobacter gummosus</name>
    <dbReference type="NCBI Taxonomy" id="1776032"/>
    <lineage>
        <taxon>Bacteria</taxon>
        <taxon>Pseudomonadati</taxon>
        <taxon>Bacteroidota</taxon>
        <taxon>Cytophagia</taxon>
        <taxon>Cytophagales</taxon>
        <taxon>Hymenobacteraceae</taxon>
        <taxon>Hymenobacter</taxon>
    </lineage>
</organism>
<comment type="caution">
    <text evidence="1">The sequence shown here is derived from an EMBL/GenBank/DDBJ whole genome shotgun (WGS) entry which is preliminary data.</text>
</comment>
<dbReference type="RefSeq" id="WP_126695529.1">
    <property type="nucleotide sequence ID" value="NZ_RXOF01000017.1"/>
</dbReference>
<keyword evidence="2" id="KW-1185">Reference proteome</keyword>
<evidence type="ECO:0000313" key="1">
    <source>
        <dbReference type="EMBL" id="RTQ45993.1"/>
    </source>
</evidence>
<protein>
    <submittedName>
        <fullName evidence="1">Uncharacterized protein</fullName>
    </submittedName>
</protein>
<sequence>MLIPGLAQRRLPSSALLLFAPFLLSACDALMGKEVARLPVNALSAPGRDVVRATTVQLQQGDKVALWSEMDVGYQGEAQLEFQVQLLQNGQPVQRLAFDPREKDISLKEVKTSVNGDVNWSFTGRNASFVVPATGAYTLKARLVAIPHATVQLRKAELVLRR</sequence>
<dbReference type="OrthoDB" id="882894at2"/>
<dbReference type="AlphaFoldDB" id="A0A3S0K1U3"/>